<organism evidence="1 2">
    <name type="scientific">Tetragonisca angustula</name>
    <dbReference type="NCBI Taxonomy" id="166442"/>
    <lineage>
        <taxon>Eukaryota</taxon>
        <taxon>Metazoa</taxon>
        <taxon>Ecdysozoa</taxon>
        <taxon>Arthropoda</taxon>
        <taxon>Hexapoda</taxon>
        <taxon>Insecta</taxon>
        <taxon>Pterygota</taxon>
        <taxon>Neoptera</taxon>
        <taxon>Endopterygota</taxon>
        <taxon>Hymenoptera</taxon>
        <taxon>Apocrita</taxon>
        <taxon>Aculeata</taxon>
        <taxon>Apoidea</taxon>
        <taxon>Anthophila</taxon>
        <taxon>Apidae</taxon>
        <taxon>Tetragonisca</taxon>
    </lineage>
</organism>
<proteinExistence type="predicted"/>
<evidence type="ECO:0000313" key="2">
    <source>
        <dbReference type="Proteomes" id="UP001432146"/>
    </source>
</evidence>
<comment type="caution">
    <text evidence="1">The sequence shown here is derived from an EMBL/GenBank/DDBJ whole genome shotgun (WGS) entry which is preliminary data.</text>
</comment>
<sequence length="21" mass="2233">MGKPICTCTALLYAQVECCKG</sequence>
<dbReference type="AlphaFoldDB" id="A0AAW1AG89"/>
<gene>
    <name evidence="1" type="ORF">QLX08_001203</name>
</gene>
<accession>A0AAW1AG89</accession>
<keyword evidence="2" id="KW-1185">Reference proteome</keyword>
<name>A0AAW1AG89_9HYME</name>
<evidence type="ECO:0000313" key="1">
    <source>
        <dbReference type="EMBL" id="KAK9309020.1"/>
    </source>
</evidence>
<reference evidence="1 2" key="1">
    <citation type="submission" date="2024-05" db="EMBL/GenBank/DDBJ databases">
        <title>The nuclear and mitochondrial genome assemblies of Tetragonisca angustula (Apidae: Meliponini), a tiny yet remarkable pollinator in the Neotropics.</title>
        <authorList>
            <person name="Ferrari R."/>
            <person name="Ricardo P.C."/>
            <person name="Dias F.C."/>
            <person name="Araujo N.S."/>
            <person name="Soares D.O."/>
            <person name="Zhou Q.-S."/>
            <person name="Zhu C.-D."/>
            <person name="Coutinho L."/>
            <person name="Airas M.C."/>
            <person name="Batista T.M."/>
        </authorList>
    </citation>
    <scope>NUCLEOTIDE SEQUENCE [LARGE SCALE GENOMIC DNA]</scope>
    <source>
        <strain evidence="1">ASF017062</strain>
        <tissue evidence="1">Abdomen</tissue>
    </source>
</reference>
<dbReference type="EMBL" id="JAWNGG020000015">
    <property type="protein sequence ID" value="KAK9309020.1"/>
    <property type="molecule type" value="Genomic_DNA"/>
</dbReference>
<dbReference type="Proteomes" id="UP001432146">
    <property type="component" value="Unassembled WGS sequence"/>
</dbReference>
<protein>
    <submittedName>
        <fullName evidence="1">Uncharacterized protein</fullName>
    </submittedName>
</protein>